<dbReference type="Proteomes" id="UP000433737">
    <property type="component" value="Unassembled WGS sequence"/>
</dbReference>
<sequence>MLSVTNMILTAQIWLDVLQPGYSQYRLSKNHPPEGGWQSEAPRTHINRGFAVVRISVTWAVSGRYCYLFL</sequence>
<organism evidence="1 2">
    <name type="scientific">Pantoea brenneri</name>
    <dbReference type="NCBI Taxonomy" id="472694"/>
    <lineage>
        <taxon>Bacteria</taxon>
        <taxon>Pseudomonadati</taxon>
        <taxon>Pseudomonadota</taxon>
        <taxon>Gammaproteobacteria</taxon>
        <taxon>Enterobacterales</taxon>
        <taxon>Erwiniaceae</taxon>
        <taxon>Pantoea</taxon>
    </lineage>
</organism>
<protein>
    <submittedName>
        <fullName evidence="1">Uncharacterized protein</fullName>
    </submittedName>
</protein>
<name>A0AAX3J143_9GAMM</name>
<dbReference type="AlphaFoldDB" id="A0AAX3J143"/>
<comment type="caution">
    <text evidence="1">The sequence shown here is derived from an EMBL/GenBank/DDBJ whole genome shotgun (WGS) entry which is preliminary data.</text>
</comment>
<gene>
    <name evidence="1" type="ORF">PANT111_110015</name>
</gene>
<reference evidence="1 2" key="1">
    <citation type="submission" date="2019-10" db="EMBL/GenBank/DDBJ databases">
        <authorList>
            <person name="Karimi E."/>
        </authorList>
    </citation>
    <scope>NUCLEOTIDE SEQUENCE [LARGE SCALE GENOMIC DNA]</scope>
    <source>
        <strain evidence="1">Pantoea sp. 111</strain>
    </source>
</reference>
<proteinExistence type="predicted"/>
<evidence type="ECO:0000313" key="2">
    <source>
        <dbReference type="Proteomes" id="UP000433737"/>
    </source>
</evidence>
<dbReference type="EMBL" id="CABWMH010000003">
    <property type="protein sequence ID" value="VXB09930.1"/>
    <property type="molecule type" value="Genomic_DNA"/>
</dbReference>
<accession>A0AAX3J143</accession>
<evidence type="ECO:0000313" key="1">
    <source>
        <dbReference type="EMBL" id="VXB09930.1"/>
    </source>
</evidence>